<name>A0A2G9U6D7_TELCI</name>
<sequence>MTRSLLVVALILLTPNSTHSAGKCDLSTPPNSWLVTRCVGIQKWATAGVSADGDQFCVTGSPSTVVEVDYHVDLSDKMPGEAKHISRNGRDHWDNPDNMCVMDDPQIHVCVPFCAAQKQKIIIEAALTNGKPQGVADSIEKSLNSTGWAITVLQVRVNRQLIF</sequence>
<protein>
    <submittedName>
        <fullName evidence="2">Uncharacterized protein</fullName>
    </submittedName>
</protein>
<evidence type="ECO:0000313" key="2">
    <source>
        <dbReference type="EMBL" id="PIO65728.1"/>
    </source>
</evidence>
<evidence type="ECO:0000256" key="1">
    <source>
        <dbReference type="SAM" id="SignalP"/>
    </source>
</evidence>
<dbReference type="OrthoDB" id="5824843at2759"/>
<feature type="signal peptide" evidence="1">
    <location>
        <begin position="1"/>
        <end position="20"/>
    </location>
</feature>
<dbReference type="AlphaFoldDB" id="A0A2G9U6D7"/>
<feature type="chain" id="PRO_5013728818" evidence="1">
    <location>
        <begin position="21"/>
        <end position="163"/>
    </location>
</feature>
<keyword evidence="3" id="KW-1185">Reference proteome</keyword>
<dbReference type="Proteomes" id="UP000230423">
    <property type="component" value="Unassembled WGS sequence"/>
</dbReference>
<reference evidence="2 3" key="1">
    <citation type="submission" date="2015-09" db="EMBL/GenBank/DDBJ databases">
        <title>Draft genome of the parasitic nematode Teladorsagia circumcincta isolate WARC Sus (inbred).</title>
        <authorList>
            <person name="Mitreva M."/>
        </authorList>
    </citation>
    <scope>NUCLEOTIDE SEQUENCE [LARGE SCALE GENOMIC DNA]</scope>
    <source>
        <strain evidence="2 3">S</strain>
    </source>
</reference>
<keyword evidence="1" id="KW-0732">Signal</keyword>
<gene>
    <name evidence="2" type="ORF">TELCIR_12584</name>
</gene>
<evidence type="ECO:0000313" key="3">
    <source>
        <dbReference type="Proteomes" id="UP000230423"/>
    </source>
</evidence>
<accession>A0A2G9U6D7</accession>
<dbReference type="EMBL" id="KZ348784">
    <property type="protein sequence ID" value="PIO65728.1"/>
    <property type="molecule type" value="Genomic_DNA"/>
</dbReference>
<organism evidence="2 3">
    <name type="scientific">Teladorsagia circumcincta</name>
    <name type="common">Brown stomach worm</name>
    <name type="synonym">Ostertagia circumcincta</name>
    <dbReference type="NCBI Taxonomy" id="45464"/>
    <lineage>
        <taxon>Eukaryota</taxon>
        <taxon>Metazoa</taxon>
        <taxon>Ecdysozoa</taxon>
        <taxon>Nematoda</taxon>
        <taxon>Chromadorea</taxon>
        <taxon>Rhabditida</taxon>
        <taxon>Rhabditina</taxon>
        <taxon>Rhabditomorpha</taxon>
        <taxon>Strongyloidea</taxon>
        <taxon>Trichostrongylidae</taxon>
        <taxon>Teladorsagia</taxon>
    </lineage>
</organism>
<proteinExistence type="predicted"/>